<sequence>MNSGMRFIHPVACLCYYIGAISLVFLFKHPYFILTSLVAGLLLNYLQGNLAARKKLLFFFLMMSFITFLINPLTSHRGTHILFYWLDQPMTLESMVFGVIAAASLFGSLIWFLSIQQVLGPEKILHLFGSLSSKGALLLSMAMRSFPLLAQRFQQIAIVQRTKGVNPLKGSIRKRFRDGMKLVQIMLTWTLEEGLQTADSMKARGYGSGPRSAFWPYIWRKQDTLFTSLFMVAGIGCMIGWFSGLAEFEVYPTLPESLSFRLSDGLIYVCYLSYLVVPLLMEGRDWIKWRSLN</sequence>
<evidence type="ECO:0000256" key="5">
    <source>
        <dbReference type="SAM" id="Phobius"/>
    </source>
</evidence>
<evidence type="ECO:0000256" key="4">
    <source>
        <dbReference type="ARBA" id="ARBA00023136"/>
    </source>
</evidence>
<evidence type="ECO:0000256" key="3">
    <source>
        <dbReference type="ARBA" id="ARBA00022989"/>
    </source>
</evidence>
<dbReference type="GO" id="GO:0005886">
    <property type="term" value="C:plasma membrane"/>
    <property type="evidence" value="ECO:0007669"/>
    <property type="project" value="UniProtKB-ARBA"/>
</dbReference>
<evidence type="ECO:0000256" key="2">
    <source>
        <dbReference type="ARBA" id="ARBA00022692"/>
    </source>
</evidence>
<gene>
    <name evidence="6" type="ORF">EHS13_14125</name>
</gene>
<dbReference type="KEGG" id="ppsc:EHS13_14125"/>
<feature type="transmembrane region" description="Helical" evidence="5">
    <location>
        <begin position="7"/>
        <end position="25"/>
    </location>
</feature>
<feature type="transmembrane region" description="Helical" evidence="5">
    <location>
        <begin position="94"/>
        <end position="113"/>
    </location>
</feature>
<protein>
    <submittedName>
        <fullName evidence="6">Energy-coupling factor transporter transmembrane protein EcfT</fullName>
    </submittedName>
</protein>
<dbReference type="Pfam" id="PF02361">
    <property type="entry name" value="CbiQ"/>
    <property type="match status" value="1"/>
</dbReference>
<dbReference type="OrthoDB" id="2039442at2"/>
<organism evidence="6 7">
    <name type="scientific">Paenibacillus psychroresistens</name>
    <dbReference type="NCBI Taxonomy" id="1778678"/>
    <lineage>
        <taxon>Bacteria</taxon>
        <taxon>Bacillati</taxon>
        <taxon>Bacillota</taxon>
        <taxon>Bacilli</taxon>
        <taxon>Bacillales</taxon>
        <taxon>Paenibacillaceae</taxon>
        <taxon>Paenibacillus</taxon>
    </lineage>
</organism>
<dbReference type="AlphaFoldDB" id="A0A6B8RIN9"/>
<keyword evidence="3 5" id="KW-1133">Transmembrane helix</keyword>
<evidence type="ECO:0000313" key="6">
    <source>
        <dbReference type="EMBL" id="QGQ95929.1"/>
    </source>
</evidence>
<feature type="transmembrane region" description="Helical" evidence="5">
    <location>
        <begin position="56"/>
        <end position="74"/>
    </location>
</feature>
<dbReference type="EMBL" id="CP034235">
    <property type="protein sequence ID" value="QGQ95929.1"/>
    <property type="molecule type" value="Genomic_DNA"/>
</dbReference>
<keyword evidence="2 5" id="KW-0812">Transmembrane</keyword>
<reference evidence="7" key="1">
    <citation type="submission" date="2018-11" db="EMBL/GenBank/DDBJ databases">
        <title>Complete genome sequence of Paenibacillus sp. ML311-T8.</title>
        <authorList>
            <person name="Nam Y.-D."/>
            <person name="Kang J."/>
            <person name="Chung W.-H."/>
            <person name="Park Y.S."/>
        </authorList>
    </citation>
    <scope>NUCLEOTIDE SEQUENCE [LARGE SCALE GENOMIC DNA]</scope>
    <source>
        <strain evidence="7">ML311-T8</strain>
    </source>
</reference>
<proteinExistence type="predicted"/>
<feature type="transmembrane region" description="Helical" evidence="5">
    <location>
        <begin position="225"/>
        <end position="245"/>
    </location>
</feature>
<comment type="subcellular location">
    <subcellularLocation>
        <location evidence="1">Membrane</location>
        <topology evidence="1">Multi-pass membrane protein</topology>
    </subcellularLocation>
</comment>
<dbReference type="Proteomes" id="UP000426246">
    <property type="component" value="Chromosome"/>
</dbReference>
<evidence type="ECO:0000256" key="1">
    <source>
        <dbReference type="ARBA" id="ARBA00004141"/>
    </source>
</evidence>
<dbReference type="InterPro" id="IPR003339">
    <property type="entry name" value="ABC/ECF_trnsptr_transmembrane"/>
</dbReference>
<evidence type="ECO:0000313" key="7">
    <source>
        <dbReference type="Proteomes" id="UP000426246"/>
    </source>
</evidence>
<accession>A0A6B8RIN9</accession>
<dbReference type="RefSeq" id="WP_155700964.1">
    <property type="nucleotide sequence ID" value="NZ_CP034235.1"/>
</dbReference>
<feature type="transmembrane region" description="Helical" evidence="5">
    <location>
        <begin position="31"/>
        <end position="47"/>
    </location>
</feature>
<keyword evidence="4 5" id="KW-0472">Membrane</keyword>
<keyword evidence="7" id="KW-1185">Reference proteome</keyword>
<dbReference type="CDD" id="cd16914">
    <property type="entry name" value="EcfT"/>
    <property type="match status" value="1"/>
</dbReference>
<name>A0A6B8RIN9_9BACL</name>
<feature type="transmembrane region" description="Helical" evidence="5">
    <location>
        <begin position="265"/>
        <end position="281"/>
    </location>
</feature>